<evidence type="ECO:0000313" key="3">
    <source>
        <dbReference type="EMBL" id="XCN72937.1"/>
    </source>
</evidence>
<sequence>MLYIESPTFEKNRQYWLEQYRNIPEPLFTRRYYSQFSGRIAGSGCETLYLNRAFYGQLEELAKKYKATLFHVLLGALYVYLTRTGQRDNLPVGLPVLNRSKACFRETAGLFVGVSPVLFDFGNDLSFGELLRRIAKILRAGYRHQRCPVSEISRAAGLDRERAQLFGVNLSFERHDYNACFAGTDGRFTALLHTWEQTPLMIFVRDFHTQEDVKFDFVFNHAYFTAEDIRALQARFASILKTVHEQDAAPVRSLPLLTAAETKQLIAWNDTTVDYPADKTLADLFEEQAAKSPENIAVVFPSAGSGRAEDQRLTYCELNEKANQLAHALIEQGVRPDTLIAICAERSLEMIIGLLGILKAGGAYVPLDPDYLEERLRFMLKDCGAEILLTQTRLYDRLPGFTGKMIDLDEPQLYAGWTTENPQRCCRPKHLAYVIYTSGSTGRPKGVMVEHCHVLV</sequence>
<dbReference type="SUPFAM" id="SSF52777">
    <property type="entry name" value="CoA-dependent acyltransferases"/>
    <property type="match status" value="1"/>
</dbReference>
<organism evidence="3">
    <name type="scientific">Candidatus Electrothrix aestuarii</name>
    <dbReference type="NCBI Taxonomy" id="3062594"/>
    <lineage>
        <taxon>Bacteria</taxon>
        <taxon>Pseudomonadati</taxon>
        <taxon>Thermodesulfobacteriota</taxon>
        <taxon>Desulfobulbia</taxon>
        <taxon>Desulfobulbales</taxon>
        <taxon>Desulfobulbaceae</taxon>
        <taxon>Candidatus Electrothrix</taxon>
    </lineage>
</organism>
<dbReference type="FunFam" id="3.40.50.980:FF:000001">
    <property type="entry name" value="Non-ribosomal peptide synthetase"/>
    <property type="match status" value="1"/>
</dbReference>
<feature type="domain" description="AMP-dependent synthetase/ligase" evidence="1">
    <location>
        <begin position="285"/>
        <end position="451"/>
    </location>
</feature>
<protein>
    <submittedName>
        <fullName evidence="3">AMP-binding protein</fullName>
    </submittedName>
</protein>
<name>A0AAU8LUI8_9BACT</name>
<dbReference type="EMBL" id="CP159373">
    <property type="protein sequence ID" value="XCN72937.1"/>
    <property type="molecule type" value="Genomic_DNA"/>
</dbReference>
<feature type="domain" description="Condensation" evidence="2">
    <location>
        <begin position="3"/>
        <end position="265"/>
    </location>
</feature>
<dbReference type="Pfam" id="PF00668">
    <property type="entry name" value="Condensation"/>
    <property type="match status" value="1"/>
</dbReference>
<evidence type="ECO:0000259" key="2">
    <source>
        <dbReference type="Pfam" id="PF00668"/>
    </source>
</evidence>
<dbReference type="AlphaFoldDB" id="A0AAU8LUI8"/>
<dbReference type="PRINTS" id="PR00154">
    <property type="entry name" value="AMPBINDING"/>
</dbReference>
<proteinExistence type="predicted"/>
<dbReference type="Gene3D" id="3.40.50.980">
    <property type="match status" value="2"/>
</dbReference>
<dbReference type="InterPro" id="IPR020845">
    <property type="entry name" value="AMP-binding_CS"/>
</dbReference>
<dbReference type="PANTHER" id="PTHR45527">
    <property type="entry name" value="NONRIBOSOMAL PEPTIDE SYNTHETASE"/>
    <property type="match status" value="1"/>
</dbReference>
<dbReference type="InterPro" id="IPR001242">
    <property type="entry name" value="Condensation_dom"/>
</dbReference>
<dbReference type="PANTHER" id="PTHR45527:SF1">
    <property type="entry name" value="FATTY ACID SYNTHASE"/>
    <property type="match status" value="1"/>
</dbReference>
<dbReference type="SUPFAM" id="SSF56801">
    <property type="entry name" value="Acetyl-CoA synthetase-like"/>
    <property type="match status" value="1"/>
</dbReference>
<dbReference type="GO" id="GO:0003824">
    <property type="term" value="F:catalytic activity"/>
    <property type="evidence" value="ECO:0007669"/>
    <property type="project" value="InterPro"/>
</dbReference>
<evidence type="ECO:0000259" key="1">
    <source>
        <dbReference type="Pfam" id="PF00501"/>
    </source>
</evidence>
<dbReference type="InterPro" id="IPR000873">
    <property type="entry name" value="AMP-dep_synth/lig_dom"/>
</dbReference>
<dbReference type="GO" id="GO:0044550">
    <property type="term" value="P:secondary metabolite biosynthetic process"/>
    <property type="evidence" value="ECO:0007669"/>
    <property type="project" value="TreeGrafter"/>
</dbReference>
<dbReference type="KEGG" id="eaj:Q3M24_22100"/>
<dbReference type="InterPro" id="IPR020459">
    <property type="entry name" value="AMP-binding"/>
</dbReference>
<dbReference type="PROSITE" id="PS00455">
    <property type="entry name" value="AMP_BINDING"/>
    <property type="match status" value="1"/>
</dbReference>
<reference evidence="3" key="1">
    <citation type="journal article" date="2024" name="Syst. Appl. Microbiol.">
        <title>First single-strain enrichments of Electrothrix cable bacteria, description of E. aestuarii sp. nov. and E. rattekaaiensis sp. nov., and proposal of a cable bacteria taxonomy following the rules of the SeqCode.</title>
        <authorList>
            <person name="Plum-Jensen L.E."/>
            <person name="Schramm A."/>
            <person name="Marshall I.P.G."/>
        </authorList>
    </citation>
    <scope>NUCLEOTIDE SEQUENCE</scope>
    <source>
        <strain evidence="3">Rat1</strain>
    </source>
</reference>
<dbReference type="GO" id="GO:0043041">
    <property type="term" value="P:amino acid activation for nonribosomal peptide biosynthetic process"/>
    <property type="evidence" value="ECO:0007669"/>
    <property type="project" value="TreeGrafter"/>
</dbReference>
<dbReference type="GO" id="GO:0031177">
    <property type="term" value="F:phosphopantetheine binding"/>
    <property type="evidence" value="ECO:0007669"/>
    <property type="project" value="TreeGrafter"/>
</dbReference>
<accession>A0AAU8LUI8</accession>
<dbReference type="GO" id="GO:0005829">
    <property type="term" value="C:cytosol"/>
    <property type="evidence" value="ECO:0007669"/>
    <property type="project" value="TreeGrafter"/>
</dbReference>
<gene>
    <name evidence="3" type="ORF">Q3M24_22100</name>
</gene>
<dbReference type="Pfam" id="PF00501">
    <property type="entry name" value="AMP-binding"/>
    <property type="match status" value="1"/>
</dbReference>
<dbReference type="Gene3D" id="3.30.559.30">
    <property type="entry name" value="Nonribosomal peptide synthetase, condensation domain"/>
    <property type="match status" value="1"/>
</dbReference>
<reference evidence="3" key="2">
    <citation type="submission" date="2024-06" db="EMBL/GenBank/DDBJ databases">
        <authorList>
            <person name="Plum-Jensen L.E."/>
            <person name="Schramm A."/>
            <person name="Marshall I.P.G."/>
        </authorList>
    </citation>
    <scope>NUCLEOTIDE SEQUENCE</scope>
    <source>
        <strain evidence="3">Rat1</strain>
    </source>
</reference>